<dbReference type="Pfam" id="PF02753">
    <property type="entry name" value="PapD_C"/>
    <property type="match status" value="1"/>
</dbReference>
<accession>A0A7H0GHD9</accession>
<evidence type="ECO:0000313" key="3">
    <source>
        <dbReference type="Proteomes" id="UP000516028"/>
    </source>
</evidence>
<evidence type="ECO:0000313" key="2">
    <source>
        <dbReference type="EMBL" id="QNP47705.1"/>
    </source>
</evidence>
<evidence type="ECO:0000259" key="1">
    <source>
        <dbReference type="Pfam" id="PF02753"/>
    </source>
</evidence>
<dbReference type="InterPro" id="IPR013783">
    <property type="entry name" value="Ig-like_fold"/>
</dbReference>
<dbReference type="InterPro" id="IPR036316">
    <property type="entry name" value="Pili_assmbl_chap_C_dom_sf"/>
</dbReference>
<name>A0A7H0GHD9_9BURK</name>
<gene>
    <name evidence="2" type="ORF">H9K75_16120</name>
</gene>
<dbReference type="InterPro" id="IPR016148">
    <property type="entry name" value="Pili_assmbl_chaperone_C"/>
</dbReference>
<protein>
    <recommendedName>
        <fullName evidence="1">Pili assembly chaperone C-terminal domain-containing protein</fullName>
    </recommendedName>
</protein>
<dbReference type="KEGG" id="daer:H9K75_16120"/>
<dbReference type="AlphaFoldDB" id="A0A7H0GHD9"/>
<proteinExistence type="predicted"/>
<sequence length="112" mass="12322">MTPAQAYERLHFRIEPHALPAELAVRVNNPSPYFVTLSSLVLRASGAPPVPVASLRRQQERMIAPWSDAVLILDLLSASRPDLRSLELVYSVVNDHGGESRGERIDVSLGLP</sequence>
<reference evidence="2 3" key="1">
    <citation type="submission" date="2020-08" db="EMBL/GenBank/DDBJ databases">
        <title>Genome sequence of Diaphorobacter aerolatus KACC 16536T.</title>
        <authorList>
            <person name="Hyun D.-W."/>
            <person name="Bae J.-W."/>
        </authorList>
    </citation>
    <scope>NUCLEOTIDE SEQUENCE [LARGE SCALE GENOMIC DNA]</scope>
    <source>
        <strain evidence="2 3">KACC 16536</strain>
    </source>
</reference>
<dbReference type="RefSeq" id="WP_187723385.1">
    <property type="nucleotide sequence ID" value="NZ_CP060783.1"/>
</dbReference>
<keyword evidence="3" id="KW-1185">Reference proteome</keyword>
<dbReference type="Gene3D" id="2.60.40.10">
    <property type="entry name" value="Immunoglobulins"/>
    <property type="match status" value="1"/>
</dbReference>
<feature type="domain" description="Pili assembly chaperone C-terminal" evidence="1">
    <location>
        <begin position="27"/>
        <end position="100"/>
    </location>
</feature>
<dbReference type="EMBL" id="CP060783">
    <property type="protein sequence ID" value="QNP47705.1"/>
    <property type="molecule type" value="Genomic_DNA"/>
</dbReference>
<dbReference type="SUPFAM" id="SSF49584">
    <property type="entry name" value="Periplasmic chaperone C-domain"/>
    <property type="match status" value="1"/>
</dbReference>
<organism evidence="2 3">
    <name type="scientific">Diaphorobacter aerolatus</name>
    <dbReference type="NCBI Taxonomy" id="1288495"/>
    <lineage>
        <taxon>Bacteria</taxon>
        <taxon>Pseudomonadati</taxon>
        <taxon>Pseudomonadota</taxon>
        <taxon>Betaproteobacteria</taxon>
        <taxon>Burkholderiales</taxon>
        <taxon>Comamonadaceae</taxon>
        <taxon>Diaphorobacter</taxon>
    </lineage>
</organism>
<dbReference type="Proteomes" id="UP000516028">
    <property type="component" value="Chromosome"/>
</dbReference>